<proteinExistence type="predicted"/>
<organism evidence="2 3">
    <name type="scientific">Streptomyces guryensis</name>
    <dbReference type="NCBI Taxonomy" id="2886947"/>
    <lineage>
        <taxon>Bacteria</taxon>
        <taxon>Bacillati</taxon>
        <taxon>Actinomycetota</taxon>
        <taxon>Actinomycetes</taxon>
        <taxon>Kitasatosporales</taxon>
        <taxon>Streptomycetaceae</taxon>
        <taxon>Streptomyces</taxon>
    </lineage>
</organism>
<protein>
    <recommendedName>
        <fullName evidence="1">A-factor biosynthesis hotdog domain-containing protein</fullName>
    </recommendedName>
</protein>
<sequence>MNEVFLTDLVPIDRDTCVIGAQLPLAHPYFLDQRAPTAHYDALLLTECCRQAGTYVAHTQYGVARDWVFLAASTAIELEHTDILAVGDRPGELTLEVQSRPSFRGGQLRSVRTRLELSIGGERVGAMEGEGRYLTREEYGLLRQGGRSGQVPLSSALTADPTGVQVTPHLVGRRDLRNVLLVDGHSTAEGVAARLWVSGRHATIFDHPLDHYPAMALLEAAAQATSLAVRLDGRADGADVRIVALDADFVRFAEVDADVHITARVTEWPPDDGRRGPAAASVLFRQNGAVLTEVRVRAELHAADRSAAWQAVAA</sequence>
<comment type="caution">
    <text evidence="2">The sequence shown here is derived from an EMBL/GenBank/DDBJ whole genome shotgun (WGS) entry which is preliminary data.</text>
</comment>
<keyword evidence="3" id="KW-1185">Reference proteome</keyword>
<dbReference type="EMBL" id="JAJSBI010000024">
    <property type="protein sequence ID" value="MCD9878928.1"/>
    <property type="molecule type" value="Genomic_DNA"/>
</dbReference>
<evidence type="ECO:0000313" key="2">
    <source>
        <dbReference type="EMBL" id="MCD9878928.1"/>
    </source>
</evidence>
<feature type="domain" description="A-factor biosynthesis hotdog" evidence="1">
    <location>
        <begin position="170"/>
        <end position="297"/>
    </location>
</feature>
<dbReference type="Pfam" id="PF03756">
    <property type="entry name" value="AfsA"/>
    <property type="match status" value="2"/>
</dbReference>
<evidence type="ECO:0000313" key="3">
    <source>
        <dbReference type="Proteomes" id="UP001108029"/>
    </source>
</evidence>
<gene>
    <name evidence="2" type="ORF">LJ657_36050</name>
</gene>
<dbReference type="InterPro" id="IPR029069">
    <property type="entry name" value="HotDog_dom_sf"/>
</dbReference>
<reference evidence="2" key="1">
    <citation type="submission" date="2021-12" db="EMBL/GenBank/DDBJ databases">
        <authorList>
            <person name="Lee J.-H."/>
            <person name="Kim S.-B."/>
        </authorList>
    </citation>
    <scope>NUCLEOTIDE SEQUENCE</scope>
    <source>
        <strain evidence="2">NR30</strain>
    </source>
</reference>
<dbReference type="AlphaFoldDB" id="A0A9Q3VRV4"/>
<accession>A0A9Q3VRV4</accession>
<name>A0A9Q3VRV4_9ACTN</name>
<evidence type="ECO:0000259" key="1">
    <source>
        <dbReference type="Pfam" id="PF03756"/>
    </source>
</evidence>
<dbReference type="SUPFAM" id="SSF54637">
    <property type="entry name" value="Thioesterase/thiol ester dehydrase-isomerase"/>
    <property type="match status" value="1"/>
</dbReference>
<feature type="domain" description="A-factor biosynthesis hotdog" evidence="1">
    <location>
        <begin position="2"/>
        <end position="131"/>
    </location>
</feature>
<dbReference type="Proteomes" id="UP001108029">
    <property type="component" value="Unassembled WGS sequence"/>
</dbReference>
<dbReference type="InterPro" id="IPR005509">
    <property type="entry name" value="AfsA_hotdog_dom"/>
</dbReference>